<dbReference type="Pfam" id="PF00296">
    <property type="entry name" value="Bac_luciferase"/>
    <property type="match status" value="1"/>
</dbReference>
<keyword evidence="7" id="KW-1185">Reference proteome</keyword>
<gene>
    <name evidence="6" type="ORF">Adu01nite_37520</name>
</gene>
<evidence type="ECO:0000313" key="7">
    <source>
        <dbReference type="Proteomes" id="UP000637628"/>
    </source>
</evidence>
<dbReference type="InterPro" id="IPR011251">
    <property type="entry name" value="Luciferase-like_dom"/>
</dbReference>
<evidence type="ECO:0000256" key="1">
    <source>
        <dbReference type="ARBA" id="ARBA00022630"/>
    </source>
</evidence>
<comment type="caution">
    <text evidence="6">The sequence shown here is derived from an EMBL/GenBank/DDBJ whole genome shotgun (WGS) entry which is preliminary data.</text>
</comment>
<keyword evidence="2" id="KW-0288">FMN</keyword>
<keyword evidence="3" id="KW-0560">Oxidoreductase</keyword>
<dbReference type="InterPro" id="IPR036661">
    <property type="entry name" value="Luciferase-like_sf"/>
</dbReference>
<name>A0ABQ3YXW2_9ACTN</name>
<dbReference type="GO" id="GO:0004497">
    <property type="term" value="F:monooxygenase activity"/>
    <property type="evidence" value="ECO:0007669"/>
    <property type="project" value="UniProtKB-KW"/>
</dbReference>
<feature type="domain" description="Luciferase-like" evidence="5">
    <location>
        <begin position="15"/>
        <end position="278"/>
    </location>
</feature>
<sequence>MPVSFGIKTSQIGLTYDQIQAIWREADQIDVFEHAWLWDHLIPIRGNADADALEAWTLLAALAAQTSRLRLGVIVTSNRLRSPTLLAKMAATVDVIANGRLDFGIGAGGSRVPGPNPAVREFAAYGFPLVTPGQAVKDLAEALDVITRLWTTEQPFDYDGPSLTLRGAICAPRPTQRPHPPIMVAGAGDRMLRIVAEHADIWNYPGGLDEAYATRNAKLIQHCHEIGRDPATITRSMQLIVRATEPDAAQKAQDTIRQMIDADIKHIVIAAALTHHNAQWLANEVIHPLT</sequence>
<reference evidence="6 7" key="1">
    <citation type="submission" date="2021-01" db="EMBL/GenBank/DDBJ databases">
        <title>Whole genome shotgun sequence of Actinoplanes durhamensis NBRC 14914.</title>
        <authorList>
            <person name="Komaki H."/>
            <person name="Tamura T."/>
        </authorList>
    </citation>
    <scope>NUCLEOTIDE SEQUENCE [LARGE SCALE GENOMIC DNA]</scope>
    <source>
        <strain evidence="6 7">NBRC 14914</strain>
    </source>
</reference>
<evidence type="ECO:0000256" key="4">
    <source>
        <dbReference type="ARBA" id="ARBA00023033"/>
    </source>
</evidence>
<dbReference type="PANTHER" id="PTHR42847">
    <property type="entry name" value="ALKANESULFONATE MONOOXYGENASE"/>
    <property type="match status" value="1"/>
</dbReference>
<evidence type="ECO:0000259" key="5">
    <source>
        <dbReference type="Pfam" id="PF00296"/>
    </source>
</evidence>
<protein>
    <submittedName>
        <fullName evidence="6">Monooxygenase</fullName>
    </submittedName>
</protein>
<dbReference type="SUPFAM" id="SSF51679">
    <property type="entry name" value="Bacterial luciferase-like"/>
    <property type="match status" value="1"/>
</dbReference>
<evidence type="ECO:0000313" key="6">
    <source>
        <dbReference type="EMBL" id="GIE02402.1"/>
    </source>
</evidence>
<keyword evidence="4 6" id="KW-0503">Monooxygenase</keyword>
<dbReference type="InterPro" id="IPR050172">
    <property type="entry name" value="SsuD_RutA_monooxygenase"/>
</dbReference>
<dbReference type="Gene3D" id="3.20.20.30">
    <property type="entry name" value="Luciferase-like domain"/>
    <property type="match status" value="1"/>
</dbReference>
<evidence type="ECO:0000256" key="3">
    <source>
        <dbReference type="ARBA" id="ARBA00023002"/>
    </source>
</evidence>
<proteinExistence type="predicted"/>
<organism evidence="6 7">
    <name type="scientific">Paractinoplanes durhamensis</name>
    <dbReference type="NCBI Taxonomy" id="113563"/>
    <lineage>
        <taxon>Bacteria</taxon>
        <taxon>Bacillati</taxon>
        <taxon>Actinomycetota</taxon>
        <taxon>Actinomycetes</taxon>
        <taxon>Micromonosporales</taxon>
        <taxon>Micromonosporaceae</taxon>
        <taxon>Paractinoplanes</taxon>
    </lineage>
</organism>
<keyword evidence="1" id="KW-0285">Flavoprotein</keyword>
<dbReference type="Proteomes" id="UP000637628">
    <property type="component" value="Unassembled WGS sequence"/>
</dbReference>
<dbReference type="EMBL" id="BOML01000031">
    <property type="protein sequence ID" value="GIE02402.1"/>
    <property type="molecule type" value="Genomic_DNA"/>
</dbReference>
<accession>A0ABQ3YXW2</accession>
<dbReference type="PANTHER" id="PTHR42847:SF4">
    <property type="entry name" value="ALKANESULFONATE MONOOXYGENASE-RELATED"/>
    <property type="match status" value="1"/>
</dbReference>
<evidence type="ECO:0000256" key="2">
    <source>
        <dbReference type="ARBA" id="ARBA00022643"/>
    </source>
</evidence>